<keyword evidence="3 4" id="KW-0472">Membrane</keyword>
<protein>
    <submittedName>
        <fullName evidence="6">MFS transporter</fullName>
    </submittedName>
</protein>
<dbReference type="EMBL" id="DLYI01000075">
    <property type="protein sequence ID" value="HAC27404.1"/>
    <property type="molecule type" value="Genomic_DNA"/>
</dbReference>
<feature type="non-terminal residue" evidence="6">
    <location>
        <position position="1"/>
    </location>
</feature>
<dbReference type="InterPro" id="IPR036259">
    <property type="entry name" value="MFS_trans_sf"/>
</dbReference>
<evidence type="ECO:0000256" key="1">
    <source>
        <dbReference type="ARBA" id="ARBA00022692"/>
    </source>
</evidence>
<accession>A0A3B8WBY0</accession>
<name>A0A3B8WBY0_MARNT</name>
<comment type="caution">
    <text evidence="6">The sequence shown here is derived from an EMBL/GenBank/DDBJ whole genome shotgun (WGS) entry which is preliminary data.</text>
</comment>
<keyword evidence="2 4" id="KW-1133">Transmembrane helix</keyword>
<evidence type="ECO:0000313" key="7">
    <source>
        <dbReference type="Proteomes" id="UP000261325"/>
    </source>
</evidence>
<feature type="domain" description="Major facilitator superfamily (MFS) profile" evidence="5">
    <location>
        <begin position="1"/>
        <end position="43"/>
    </location>
</feature>
<dbReference type="AlphaFoldDB" id="A0A3B8WBY0"/>
<reference evidence="6 7" key="1">
    <citation type="journal article" date="2018" name="Nat. Biotechnol.">
        <title>A standardized bacterial taxonomy based on genome phylogeny substantially revises the tree of life.</title>
        <authorList>
            <person name="Parks D.H."/>
            <person name="Chuvochina M."/>
            <person name="Waite D.W."/>
            <person name="Rinke C."/>
            <person name="Skarshewski A."/>
            <person name="Chaumeil P.A."/>
            <person name="Hugenholtz P."/>
        </authorList>
    </citation>
    <scope>NUCLEOTIDE SEQUENCE [LARGE SCALE GENOMIC DNA]</scope>
    <source>
        <strain evidence="6">UBA9049</strain>
    </source>
</reference>
<gene>
    <name evidence="6" type="ORF">DCF82_06280</name>
</gene>
<evidence type="ECO:0000259" key="5">
    <source>
        <dbReference type="PROSITE" id="PS50850"/>
    </source>
</evidence>
<feature type="non-terminal residue" evidence="6">
    <location>
        <position position="43"/>
    </location>
</feature>
<evidence type="ECO:0000256" key="3">
    <source>
        <dbReference type="ARBA" id="ARBA00023136"/>
    </source>
</evidence>
<dbReference type="GO" id="GO:0022857">
    <property type="term" value="F:transmembrane transporter activity"/>
    <property type="evidence" value="ECO:0007669"/>
    <property type="project" value="InterPro"/>
</dbReference>
<dbReference type="PROSITE" id="PS50850">
    <property type="entry name" value="MFS"/>
    <property type="match status" value="1"/>
</dbReference>
<evidence type="ECO:0000256" key="2">
    <source>
        <dbReference type="ARBA" id="ARBA00022989"/>
    </source>
</evidence>
<dbReference type="InterPro" id="IPR020846">
    <property type="entry name" value="MFS_dom"/>
</dbReference>
<feature type="transmembrane region" description="Helical" evidence="4">
    <location>
        <begin position="23"/>
        <end position="42"/>
    </location>
</feature>
<sequence>IGLFNIGGTLMAGWLGNRYSRKYLLATIYLLRTIVSAAFIMAP</sequence>
<dbReference type="Proteomes" id="UP000261325">
    <property type="component" value="Unassembled WGS sequence"/>
</dbReference>
<organism evidence="6 7">
    <name type="scientific">Marinobacter nauticus</name>
    <name type="common">Marinobacter hydrocarbonoclasticus</name>
    <name type="synonym">Marinobacter aquaeolei</name>
    <dbReference type="NCBI Taxonomy" id="2743"/>
    <lineage>
        <taxon>Bacteria</taxon>
        <taxon>Pseudomonadati</taxon>
        <taxon>Pseudomonadota</taxon>
        <taxon>Gammaproteobacteria</taxon>
        <taxon>Pseudomonadales</taxon>
        <taxon>Marinobacteraceae</taxon>
        <taxon>Marinobacter</taxon>
    </lineage>
</organism>
<evidence type="ECO:0000256" key="4">
    <source>
        <dbReference type="SAM" id="Phobius"/>
    </source>
</evidence>
<proteinExistence type="predicted"/>
<evidence type="ECO:0000313" key="6">
    <source>
        <dbReference type="EMBL" id="HAC27404.1"/>
    </source>
</evidence>
<keyword evidence="1 4" id="KW-0812">Transmembrane</keyword>
<dbReference type="SUPFAM" id="SSF103473">
    <property type="entry name" value="MFS general substrate transporter"/>
    <property type="match status" value="1"/>
</dbReference>